<feature type="non-terminal residue" evidence="2">
    <location>
        <position position="1"/>
    </location>
</feature>
<comment type="similarity">
    <text evidence="1">Belongs to the sel-1 family.</text>
</comment>
<dbReference type="InterPro" id="IPR011990">
    <property type="entry name" value="TPR-like_helical_dom_sf"/>
</dbReference>
<dbReference type="Proteomes" id="UP000789375">
    <property type="component" value="Unassembled WGS sequence"/>
</dbReference>
<name>A0A9N9NA01_FUNMO</name>
<keyword evidence="3" id="KW-1185">Reference proteome</keyword>
<evidence type="ECO:0000256" key="1">
    <source>
        <dbReference type="ARBA" id="ARBA00038101"/>
    </source>
</evidence>
<gene>
    <name evidence="2" type="ORF">FMOSSE_LOCUS14569</name>
</gene>
<dbReference type="InterPro" id="IPR006597">
    <property type="entry name" value="Sel1-like"/>
</dbReference>
<dbReference type="Pfam" id="PF08238">
    <property type="entry name" value="Sel1"/>
    <property type="match status" value="3"/>
</dbReference>
<evidence type="ECO:0000313" key="2">
    <source>
        <dbReference type="EMBL" id="CAG8714859.1"/>
    </source>
</evidence>
<dbReference type="AlphaFoldDB" id="A0A9N9NA01"/>
<dbReference type="InterPro" id="IPR050767">
    <property type="entry name" value="Sel1_AlgK"/>
</dbReference>
<dbReference type="PANTHER" id="PTHR11102:SF160">
    <property type="entry name" value="ERAD-ASSOCIATED E3 UBIQUITIN-PROTEIN LIGASE COMPONENT HRD3"/>
    <property type="match status" value="1"/>
</dbReference>
<dbReference type="PANTHER" id="PTHR11102">
    <property type="entry name" value="SEL-1-LIKE PROTEIN"/>
    <property type="match status" value="1"/>
</dbReference>
<organism evidence="2 3">
    <name type="scientific">Funneliformis mosseae</name>
    <name type="common">Endomycorrhizal fungus</name>
    <name type="synonym">Glomus mosseae</name>
    <dbReference type="NCBI Taxonomy" id="27381"/>
    <lineage>
        <taxon>Eukaryota</taxon>
        <taxon>Fungi</taxon>
        <taxon>Fungi incertae sedis</taxon>
        <taxon>Mucoromycota</taxon>
        <taxon>Glomeromycotina</taxon>
        <taxon>Glomeromycetes</taxon>
        <taxon>Glomerales</taxon>
        <taxon>Glomeraceae</taxon>
        <taxon>Funneliformis</taxon>
    </lineage>
</organism>
<accession>A0A9N9NA01</accession>
<sequence>ADLNVTPHVAKKSKVLDKYNPFRKHLDIEEAIKLHNRRQYKKAWKLFKAIEVKTGSPEAKFCVGYYYLKGHHEGRGGKPDPDSSLKYLYQAAKEGQRNAQYWYAEVILNSNYNLKAQKDDRNHQLAIQYLEKASNQGCISAMRDLGEIRKKGKYGSSPDKYVGKDLINKARTMSLLCTLDGIQ</sequence>
<dbReference type="SUPFAM" id="SSF81901">
    <property type="entry name" value="HCP-like"/>
    <property type="match status" value="1"/>
</dbReference>
<dbReference type="Gene3D" id="1.25.40.10">
    <property type="entry name" value="Tetratricopeptide repeat domain"/>
    <property type="match status" value="1"/>
</dbReference>
<proteinExistence type="inferred from homology"/>
<comment type="caution">
    <text evidence="2">The sequence shown here is derived from an EMBL/GenBank/DDBJ whole genome shotgun (WGS) entry which is preliminary data.</text>
</comment>
<dbReference type="EMBL" id="CAJVPP010011594">
    <property type="protein sequence ID" value="CAG8714859.1"/>
    <property type="molecule type" value="Genomic_DNA"/>
</dbReference>
<evidence type="ECO:0000313" key="3">
    <source>
        <dbReference type="Proteomes" id="UP000789375"/>
    </source>
</evidence>
<protein>
    <submittedName>
        <fullName evidence="2">4259_t:CDS:1</fullName>
    </submittedName>
</protein>
<reference evidence="2" key="1">
    <citation type="submission" date="2021-06" db="EMBL/GenBank/DDBJ databases">
        <authorList>
            <person name="Kallberg Y."/>
            <person name="Tangrot J."/>
            <person name="Rosling A."/>
        </authorList>
    </citation>
    <scope>NUCLEOTIDE SEQUENCE</scope>
    <source>
        <strain evidence="2">87-6 pot B 2015</strain>
    </source>
</reference>